<evidence type="ECO:0000256" key="3">
    <source>
        <dbReference type="ARBA" id="ARBA00022729"/>
    </source>
</evidence>
<dbReference type="RefSeq" id="WP_240256833.1">
    <property type="nucleotide sequence ID" value="NZ_JAKTTI010000030.1"/>
</dbReference>
<dbReference type="GO" id="GO:0003755">
    <property type="term" value="F:peptidyl-prolyl cis-trans isomerase activity"/>
    <property type="evidence" value="ECO:0007669"/>
    <property type="project" value="UniProtKB-KW"/>
</dbReference>
<dbReference type="AlphaFoldDB" id="A0AAW5EAL2"/>
<dbReference type="Gene3D" id="3.10.50.40">
    <property type="match status" value="1"/>
</dbReference>
<keyword evidence="4 6" id="KW-0697">Rotamase</keyword>
<evidence type="ECO:0000259" key="8">
    <source>
        <dbReference type="PROSITE" id="PS50198"/>
    </source>
</evidence>
<dbReference type="SUPFAM" id="SSF54534">
    <property type="entry name" value="FKBP-like"/>
    <property type="match status" value="1"/>
</dbReference>
<feature type="domain" description="PpiC" evidence="8">
    <location>
        <begin position="164"/>
        <end position="256"/>
    </location>
</feature>
<comment type="catalytic activity">
    <reaction evidence="1">
        <text>[protein]-peptidylproline (omega=180) = [protein]-peptidylproline (omega=0)</text>
        <dbReference type="Rhea" id="RHEA:16237"/>
        <dbReference type="Rhea" id="RHEA-COMP:10747"/>
        <dbReference type="Rhea" id="RHEA-COMP:10748"/>
        <dbReference type="ChEBI" id="CHEBI:83833"/>
        <dbReference type="ChEBI" id="CHEBI:83834"/>
        <dbReference type="EC" id="5.2.1.8"/>
    </reaction>
</comment>
<keyword evidence="10" id="KW-1185">Reference proteome</keyword>
<protein>
    <recommendedName>
        <fullName evidence="2">peptidylprolyl isomerase</fullName>
        <ecNumber evidence="2">5.2.1.8</ecNumber>
    </recommendedName>
</protein>
<keyword evidence="7" id="KW-1133">Transmembrane helix</keyword>
<dbReference type="SUPFAM" id="SSF109998">
    <property type="entry name" value="Triger factor/SurA peptide-binding domain-like"/>
    <property type="match status" value="1"/>
</dbReference>
<evidence type="ECO:0000313" key="9">
    <source>
        <dbReference type="EMBL" id="MCH1626917.1"/>
    </source>
</evidence>
<dbReference type="EC" id="5.2.1.8" evidence="2"/>
<evidence type="ECO:0000256" key="1">
    <source>
        <dbReference type="ARBA" id="ARBA00000971"/>
    </source>
</evidence>
<evidence type="ECO:0000313" key="10">
    <source>
        <dbReference type="Proteomes" id="UP001431131"/>
    </source>
</evidence>
<dbReference type="Proteomes" id="UP001431131">
    <property type="component" value="Unassembled WGS sequence"/>
</dbReference>
<dbReference type="InterPro" id="IPR027304">
    <property type="entry name" value="Trigger_fact/SurA_dom_sf"/>
</dbReference>
<keyword evidence="3" id="KW-0732">Signal</keyword>
<proteinExistence type="predicted"/>
<name>A0AAW5EAL2_9BACI</name>
<dbReference type="InterPro" id="IPR050245">
    <property type="entry name" value="PrsA_foldase"/>
</dbReference>
<evidence type="ECO:0000256" key="5">
    <source>
        <dbReference type="ARBA" id="ARBA00023235"/>
    </source>
</evidence>
<sequence length="305" mass="34915">MNNKIVWSVIIALVVTNCLTVAYFVKGQTDDKSITVSKPIVGSEETDEVVASIGEAAITRQEWLSELETRYGKETLEDMIDGKVVKQMAQKHNITLSEEDVEREMTLIKTMYNTLDSEKIDDEHWQEQIELSLLVEELVTKDAVIPEEELKKFYQENKELYEIPKTYHLSHMIVGSEEEAEQVSEELKSGSSFTALAMEKSLDEFSSNRGGELGYVSADDEYIPQSYIETAAKMSPNEWSTPIQVEEGFAIIILHEVINEVSYSFDEVKNQIRRQIAIDQMNGAISVQPYWDEIGVKWFYEKNKK</sequence>
<keyword evidence="7" id="KW-0812">Transmembrane</keyword>
<organism evidence="9 10">
    <name type="scientific">Fredinandcohnia quinoae</name>
    <dbReference type="NCBI Taxonomy" id="2918902"/>
    <lineage>
        <taxon>Bacteria</taxon>
        <taxon>Bacillati</taxon>
        <taxon>Bacillota</taxon>
        <taxon>Bacilli</taxon>
        <taxon>Bacillales</taxon>
        <taxon>Bacillaceae</taxon>
        <taxon>Fredinandcohnia</taxon>
    </lineage>
</organism>
<comment type="caution">
    <text evidence="9">The sequence shown here is derived from an EMBL/GenBank/DDBJ whole genome shotgun (WGS) entry which is preliminary data.</text>
</comment>
<keyword evidence="7" id="KW-0472">Membrane</keyword>
<dbReference type="EMBL" id="JAKTTI010000030">
    <property type="protein sequence ID" value="MCH1626917.1"/>
    <property type="molecule type" value="Genomic_DNA"/>
</dbReference>
<reference evidence="9" key="1">
    <citation type="submission" date="2022-02" db="EMBL/GenBank/DDBJ databases">
        <title>Fredinandcohnia quinoae sp. nov. isolated from Chenopodium quinoa seeds.</title>
        <authorList>
            <person name="Saati-Santamaria Z."/>
            <person name="Flores-Felix J.D."/>
            <person name="Igual J.M."/>
            <person name="Velazquez E."/>
            <person name="Garcia-Fraile P."/>
            <person name="Martinez-Molina E."/>
        </authorList>
    </citation>
    <scope>NUCLEOTIDE SEQUENCE</scope>
    <source>
        <strain evidence="9">SECRCQ15</strain>
    </source>
</reference>
<dbReference type="InterPro" id="IPR000297">
    <property type="entry name" value="PPIase_PpiC"/>
</dbReference>
<dbReference type="PANTHER" id="PTHR47245:SF1">
    <property type="entry name" value="FOLDASE PROTEIN PRSA"/>
    <property type="match status" value="1"/>
</dbReference>
<dbReference type="InterPro" id="IPR046357">
    <property type="entry name" value="PPIase_dom_sf"/>
</dbReference>
<accession>A0AAW5EAL2</accession>
<evidence type="ECO:0000256" key="6">
    <source>
        <dbReference type="PROSITE-ProRule" id="PRU00278"/>
    </source>
</evidence>
<dbReference type="PANTHER" id="PTHR47245">
    <property type="entry name" value="PEPTIDYLPROLYL ISOMERASE"/>
    <property type="match status" value="1"/>
</dbReference>
<dbReference type="Pfam" id="PF13145">
    <property type="entry name" value="Rotamase_2"/>
    <property type="match status" value="1"/>
</dbReference>
<evidence type="ECO:0000256" key="4">
    <source>
        <dbReference type="ARBA" id="ARBA00023110"/>
    </source>
</evidence>
<dbReference type="Gene3D" id="1.10.4030.10">
    <property type="entry name" value="Porin chaperone SurA, peptide-binding domain"/>
    <property type="match status" value="1"/>
</dbReference>
<feature type="transmembrane region" description="Helical" evidence="7">
    <location>
        <begin position="6"/>
        <end position="25"/>
    </location>
</feature>
<keyword evidence="5 6" id="KW-0413">Isomerase</keyword>
<gene>
    <name evidence="9" type="ORF">MJG50_16400</name>
</gene>
<evidence type="ECO:0000256" key="7">
    <source>
        <dbReference type="SAM" id="Phobius"/>
    </source>
</evidence>
<dbReference type="PROSITE" id="PS50198">
    <property type="entry name" value="PPIC_PPIASE_2"/>
    <property type="match status" value="1"/>
</dbReference>
<evidence type="ECO:0000256" key="2">
    <source>
        <dbReference type="ARBA" id="ARBA00013194"/>
    </source>
</evidence>